<dbReference type="SMART" id="SM00353">
    <property type="entry name" value="HLH"/>
    <property type="match status" value="1"/>
</dbReference>
<dbReference type="PANTHER" id="PTHR15741:SF25">
    <property type="entry name" value="MAX-LIKE PROTEIN X"/>
    <property type="match status" value="1"/>
</dbReference>
<sequence>MSESIKNEEDMKMEPSSSSRCSSPASTPTPTRSAHNSEDEEDYGDNRNVGRERRRSAHSQAEQKRRDAIKRGYDSLQELVPTCQQTDESGCKLSKASVLQKSIDYIGYLHEHKQQQEEAASSLRREISAIRIIHNNYETMQQQQQEEPDKTGEPVSDEVKFRVFRNIMDEMFESFDRLPVNSFAELTSSAIPWMEEQFQPHLMRDVVNRALAGVRTSEEGAIVAQSSRQQDQGQSSKRE</sequence>
<dbReference type="EnsemblMetazoa" id="AALFPA23_011052.R15612">
    <property type="protein sequence ID" value="AALFPA23_011052.P15612"/>
    <property type="gene ID" value="AALFPA23_011052"/>
</dbReference>
<feature type="region of interest" description="Disordered" evidence="6">
    <location>
        <begin position="1"/>
        <end position="73"/>
    </location>
</feature>
<dbReference type="InterPro" id="IPR052207">
    <property type="entry name" value="Max-like/E-box_TFs"/>
</dbReference>
<evidence type="ECO:0000256" key="6">
    <source>
        <dbReference type="SAM" id="MobiDB-lite"/>
    </source>
</evidence>
<dbReference type="GeneID" id="109422067"/>
<keyword evidence="9" id="KW-1185">Reference proteome</keyword>
<comment type="subcellular location">
    <subcellularLocation>
        <location evidence="1">Nucleus</location>
    </subcellularLocation>
</comment>
<evidence type="ECO:0000256" key="2">
    <source>
        <dbReference type="ARBA" id="ARBA00023015"/>
    </source>
</evidence>
<keyword evidence="2" id="KW-0805">Transcription regulation</keyword>
<dbReference type="Proteomes" id="UP000069940">
    <property type="component" value="Unassembled WGS sequence"/>
</dbReference>
<reference evidence="9" key="1">
    <citation type="journal article" date="2015" name="Proc. Natl. Acad. Sci. U.S.A.">
        <title>Genome sequence of the Asian Tiger mosquito, Aedes albopictus, reveals insights into its biology, genetics, and evolution.</title>
        <authorList>
            <person name="Chen X.G."/>
            <person name="Jiang X."/>
            <person name="Gu J."/>
            <person name="Xu M."/>
            <person name="Wu Y."/>
            <person name="Deng Y."/>
            <person name="Zhang C."/>
            <person name="Bonizzoni M."/>
            <person name="Dermauw W."/>
            <person name="Vontas J."/>
            <person name="Armbruster P."/>
            <person name="Huang X."/>
            <person name="Yang Y."/>
            <person name="Zhang H."/>
            <person name="He W."/>
            <person name="Peng H."/>
            <person name="Liu Y."/>
            <person name="Wu K."/>
            <person name="Chen J."/>
            <person name="Lirakis M."/>
            <person name="Topalis P."/>
            <person name="Van Leeuwen T."/>
            <person name="Hall A.B."/>
            <person name="Jiang X."/>
            <person name="Thorpe C."/>
            <person name="Mueller R.L."/>
            <person name="Sun C."/>
            <person name="Waterhouse R.M."/>
            <person name="Yan G."/>
            <person name="Tu Z.J."/>
            <person name="Fang X."/>
            <person name="James A.A."/>
        </authorList>
    </citation>
    <scope>NUCLEOTIDE SEQUENCE [LARGE SCALE GENOMIC DNA]</scope>
    <source>
        <strain evidence="9">Foshan</strain>
    </source>
</reference>
<protein>
    <recommendedName>
        <fullName evidence="7">BHLH domain-containing protein</fullName>
    </recommendedName>
</protein>
<evidence type="ECO:0000256" key="3">
    <source>
        <dbReference type="ARBA" id="ARBA00023125"/>
    </source>
</evidence>
<dbReference type="InterPro" id="IPR036638">
    <property type="entry name" value="HLH_DNA-bd_sf"/>
</dbReference>
<name>A0ABM1YPS7_AEDAL</name>
<evidence type="ECO:0000256" key="4">
    <source>
        <dbReference type="ARBA" id="ARBA00023163"/>
    </source>
</evidence>
<keyword evidence="5" id="KW-0539">Nucleus</keyword>
<evidence type="ECO:0000256" key="1">
    <source>
        <dbReference type="ARBA" id="ARBA00004123"/>
    </source>
</evidence>
<feature type="compositionally biased region" description="Low complexity" evidence="6">
    <location>
        <begin position="225"/>
        <end position="239"/>
    </location>
</feature>
<evidence type="ECO:0000313" key="9">
    <source>
        <dbReference type="Proteomes" id="UP000069940"/>
    </source>
</evidence>
<dbReference type="PANTHER" id="PTHR15741">
    <property type="entry name" value="BASIC HELIX-LOOP-HELIX ZIP TRANSCRIPTION FACTOR"/>
    <property type="match status" value="1"/>
</dbReference>
<feature type="region of interest" description="Disordered" evidence="6">
    <location>
        <begin position="217"/>
        <end position="239"/>
    </location>
</feature>
<proteinExistence type="predicted"/>
<dbReference type="Gene3D" id="4.10.280.10">
    <property type="entry name" value="Helix-loop-helix DNA-binding domain"/>
    <property type="match status" value="1"/>
</dbReference>
<dbReference type="CDD" id="cd19687">
    <property type="entry name" value="bHLHzip_Mlx"/>
    <property type="match status" value="1"/>
</dbReference>
<keyword evidence="4" id="KW-0804">Transcription</keyword>
<accession>A0ABM1YPS7</accession>
<feature type="compositionally biased region" description="Basic and acidic residues" evidence="6">
    <location>
        <begin position="61"/>
        <end position="73"/>
    </location>
</feature>
<feature type="compositionally biased region" description="Low complexity" evidence="6">
    <location>
        <begin position="15"/>
        <end position="34"/>
    </location>
</feature>
<dbReference type="InterPro" id="IPR011598">
    <property type="entry name" value="bHLH_dom"/>
</dbReference>
<keyword evidence="3" id="KW-0238">DNA-binding</keyword>
<dbReference type="PROSITE" id="PS50888">
    <property type="entry name" value="BHLH"/>
    <property type="match status" value="1"/>
</dbReference>
<dbReference type="Pfam" id="PF00010">
    <property type="entry name" value="HLH"/>
    <property type="match status" value="1"/>
</dbReference>
<organism evidence="8 9">
    <name type="scientific">Aedes albopictus</name>
    <name type="common">Asian tiger mosquito</name>
    <name type="synonym">Stegomyia albopicta</name>
    <dbReference type="NCBI Taxonomy" id="7160"/>
    <lineage>
        <taxon>Eukaryota</taxon>
        <taxon>Metazoa</taxon>
        <taxon>Ecdysozoa</taxon>
        <taxon>Arthropoda</taxon>
        <taxon>Hexapoda</taxon>
        <taxon>Insecta</taxon>
        <taxon>Pterygota</taxon>
        <taxon>Neoptera</taxon>
        <taxon>Endopterygota</taxon>
        <taxon>Diptera</taxon>
        <taxon>Nematocera</taxon>
        <taxon>Culicoidea</taxon>
        <taxon>Culicidae</taxon>
        <taxon>Culicinae</taxon>
        <taxon>Aedini</taxon>
        <taxon>Aedes</taxon>
        <taxon>Stegomyia</taxon>
    </lineage>
</organism>
<dbReference type="RefSeq" id="XP_062700839.1">
    <property type="nucleotide sequence ID" value="XM_062844855.1"/>
</dbReference>
<evidence type="ECO:0000313" key="8">
    <source>
        <dbReference type="EnsemblMetazoa" id="AALFPA23_011052.P15612"/>
    </source>
</evidence>
<evidence type="ECO:0000259" key="7">
    <source>
        <dbReference type="PROSITE" id="PS50888"/>
    </source>
</evidence>
<evidence type="ECO:0000256" key="5">
    <source>
        <dbReference type="ARBA" id="ARBA00023242"/>
    </source>
</evidence>
<reference evidence="8" key="2">
    <citation type="submission" date="2025-05" db="UniProtKB">
        <authorList>
            <consortium name="EnsemblMetazoa"/>
        </authorList>
    </citation>
    <scope>IDENTIFICATION</scope>
    <source>
        <strain evidence="8">Foshan</strain>
    </source>
</reference>
<feature type="domain" description="BHLH" evidence="7">
    <location>
        <begin position="53"/>
        <end position="109"/>
    </location>
</feature>
<feature type="compositionally biased region" description="Basic and acidic residues" evidence="6">
    <location>
        <begin position="1"/>
        <end position="13"/>
    </location>
</feature>
<dbReference type="SUPFAM" id="SSF47459">
    <property type="entry name" value="HLH, helix-loop-helix DNA-binding domain"/>
    <property type="match status" value="1"/>
</dbReference>